<evidence type="ECO:0000256" key="4">
    <source>
        <dbReference type="ARBA" id="ARBA00022692"/>
    </source>
</evidence>
<protein>
    <submittedName>
        <fullName evidence="9">Cell division protein FtsQ</fullName>
    </submittedName>
</protein>
<keyword evidence="6" id="KW-0472">Membrane</keyword>
<dbReference type="AlphaFoldDB" id="A0A7Y9J5Q9"/>
<evidence type="ECO:0000313" key="10">
    <source>
        <dbReference type="Proteomes" id="UP000535890"/>
    </source>
</evidence>
<evidence type="ECO:0000259" key="8">
    <source>
        <dbReference type="PROSITE" id="PS51779"/>
    </source>
</evidence>
<proteinExistence type="predicted"/>
<sequence length="227" mass="23494">MARRRVLRRRWTVAVGTLAVVGGLVWLLGFSPVFDVRAVEVTGAAAETLPAVQQAAAVPPETSLLWLSTADLDARVAAIPRVASVDVRRSLPGTVTVAVTEREPVAAVPAPGGVGLLDGSGFVYRTMPAAPAGVPRLVLPAGVAASPGNPATVAAVRVLQALPTTLRAKVTELRANGAYDVSFLLDGRTVRWGADAEDERKAAVLGPLLTRPGSVYDVSTPDLPVVS</sequence>
<comment type="caution">
    <text evidence="9">The sequence shown here is derived from an EMBL/GenBank/DDBJ whole genome shotgun (WGS) entry which is preliminary data.</text>
</comment>
<reference evidence="9 10" key="1">
    <citation type="submission" date="2020-07" db="EMBL/GenBank/DDBJ databases">
        <title>Sequencing the genomes of 1000 actinobacteria strains.</title>
        <authorList>
            <person name="Klenk H.-P."/>
        </authorList>
    </citation>
    <scope>NUCLEOTIDE SEQUENCE [LARGE SCALE GENOMIC DNA]</scope>
    <source>
        <strain evidence="9 10">DSM 45772</strain>
    </source>
</reference>
<evidence type="ECO:0000256" key="1">
    <source>
        <dbReference type="ARBA" id="ARBA00004370"/>
    </source>
</evidence>
<comment type="subcellular location">
    <subcellularLocation>
        <location evidence="1">Membrane</location>
    </subcellularLocation>
</comment>
<accession>A0A7Y9J5Q9</accession>
<keyword evidence="3 9" id="KW-0132">Cell division</keyword>
<dbReference type="PANTHER" id="PTHR37820">
    <property type="entry name" value="CELL DIVISION PROTEIN DIVIB"/>
    <property type="match status" value="1"/>
</dbReference>
<dbReference type="PANTHER" id="PTHR37820:SF1">
    <property type="entry name" value="CELL DIVISION PROTEIN FTSQ"/>
    <property type="match status" value="1"/>
</dbReference>
<keyword evidence="4" id="KW-0812">Transmembrane</keyword>
<feature type="domain" description="POTRA" evidence="8">
    <location>
        <begin position="34"/>
        <end position="102"/>
    </location>
</feature>
<evidence type="ECO:0000256" key="6">
    <source>
        <dbReference type="ARBA" id="ARBA00023136"/>
    </source>
</evidence>
<evidence type="ECO:0000256" key="5">
    <source>
        <dbReference type="ARBA" id="ARBA00022989"/>
    </source>
</evidence>
<evidence type="ECO:0000256" key="7">
    <source>
        <dbReference type="ARBA" id="ARBA00023306"/>
    </source>
</evidence>
<name>A0A7Y9J5Q9_9PSEU</name>
<evidence type="ECO:0000256" key="2">
    <source>
        <dbReference type="ARBA" id="ARBA00022475"/>
    </source>
</evidence>
<dbReference type="Pfam" id="PF08478">
    <property type="entry name" value="POTRA_1"/>
    <property type="match status" value="1"/>
</dbReference>
<evidence type="ECO:0000256" key="3">
    <source>
        <dbReference type="ARBA" id="ARBA00022618"/>
    </source>
</evidence>
<dbReference type="RefSeq" id="WP_343053960.1">
    <property type="nucleotide sequence ID" value="NZ_BAABHP010000007.1"/>
</dbReference>
<dbReference type="InterPro" id="IPR013685">
    <property type="entry name" value="POTRA_FtsQ_type"/>
</dbReference>
<dbReference type="PROSITE" id="PS51779">
    <property type="entry name" value="POTRA"/>
    <property type="match status" value="1"/>
</dbReference>
<keyword evidence="2" id="KW-1003">Cell membrane</keyword>
<keyword evidence="10" id="KW-1185">Reference proteome</keyword>
<dbReference type="Proteomes" id="UP000535890">
    <property type="component" value="Unassembled WGS sequence"/>
</dbReference>
<dbReference type="EMBL" id="JACCBN010000001">
    <property type="protein sequence ID" value="NYD35829.1"/>
    <property type="molecule type" value="Genomic_DNA"/>
</dbReference>
<keyword evidence="7" id="KW-0131">Cell cycle</keyword>
<dbReference type="InterPro" id="IPR034746">
    <property type="entry name" value="POTRA"/>
</dbReference>
<dbReference type="GO" id="GO:0005886">
    <property type="term" value="C:plasma membrane"/>
    <property type="evidence" value="ECO:0007669"/>
    <property type="project" value="TreeGrafter"/>
</dbReference>
<dbReference type="GO" id="GO:0051301">
    <property type="term" value="P:cell division"/>
    <property type="evidence" value="ECO:0007669"/>
    <property type="project" value="UniProtKB-KW"/>
</dbReference>
<dbReference type="InterPro" id="IPR050487">
    <property type="entry name" value="FtsQ_DivIB"/>
</dbReference>
<dbReference type="InterPro" id="IPR005548">
    <property type="entry name" value="Cell_div_FtsQ/DivIB_C"/>
</dbReference>
<dbReference type="Pfam" id="PF03799">
    <property type="entry name" value="FtsQ_DivIB_C"/>
    <property type="match status" value="1"/>
</dbReference>
<organism evidence="9 10">
    <name type="scientific">Actinomycetospora corticicola</name>
    <dbReference type="NCBI Taxonomy" id="663602"/>
    <lineage>
        <taxon>Bacteria</taxon>
        <taxon>Bacillati</taxon>
        <taxon>Actinomycetota</taxon>
        <taxon>Actinomycetes</taxon>
        <taxon>Pseudonocardiales</taxon>
        <taxon>Pseudonocardiaceae</taxon>
        <taxon>Actinomycetospora</taxon>
    </lineage>
</organism>
<evidence type="ECO:0000313" key="9">
    <source>
        <dbReference type="EMBL" id="NYD35829.1"/>
    </source>
</evidence>
<gene>
    <name evidence="9" type="ORF">BJ983_001931</name>
</gene>
<keyword evidence="5" id="KW-1133">Transmembrane helix</keyword>
<dbReference type="Gene3D" id="3.10.20.310">
    <property type="entry name" value="membrane protein fhac"/>
    <property type="match status" value="1"/>
</dbReference>